<feature type="transmembrane region" description="Helical" evidence="1">
    <location>
        <begin position="278"/>
        <end position="295"/>
    </location>
</feature>
<reference evidence="2 3" key="1">
    <citation type="submission" date="2019-07" db="EMBL/GenBank/DDBJ databases">
        <title>Novel species of Flavobacterium.</title>
        <authorList>
            <person name="Liu Q."/>
            <person name="Xin Y.-H."/>
        </authorList>
    </citation>
    <scope>NUCLEOTIDE SEQUENCE [LARGE SCALE GENOMIC DNA]</scope>
    <source>
        <strain evidence="2 3">LB1R34</strain>
    </source>
</reference>
<proteinExistence type="predicted"/>
<evidence type="ECO:0000313" key="3">
    <source>
        <dbReference type="Proteomes" id="UP000316371"/>
    </source>
</evidence>
<gene>
    <name evidence="2" type="ORF">FNW21_15205</name>
</gene>
<keyword evidence="1" id="KW-0472">Membrane</keyword>
<dbReference type="OrthoDB" id="9808870at2"/>
<organism evidence="2 3">
    <name type="scientific">Flavobacterium restrictum</name>
    <dbReference type="NCBI Taxonomy" id="2594428"/>
    <lineage>
        <taxon>Bacteria</taxon>
        <taxon>Pseudomonadati</taxon>
        <taxon>Bacteroidota</taxon>
        <taxon>Flavobacteriia</taxon>
        <taxon>Flavobacteriales</taxon>
        <taxon>Flavobacteriaceae</taxon>
        <taxon>Flavobacterium</taxon>
    </lineage>
</organism>
<dbReference type="InterPro" id="IPR032809">
    <property type="entry name" value="Put_HupE_UreJ"/>
</dbReference>
<dbReference type="EMBL" id="VJZT01000024">
    <property type="protein sequence ID" value="TRX35403.1"/>
    <property type="molecule type" value="Genomic_DNA"/>
</dbReference>
<dbReference type="Proteomes" id="UP000316371">
    <property type="component" value="Unassembled WGS sequence"/>
</dbReference>
<comment type="caution">
    <text evidence="2">The sequence shown here is derived from an EMBL/GenBank/DDBJ whole genome shotgun (WGS) entry which is preliminary data.</text>
</comment>
<dbReference type="AlphaFoldDB" id="A0A553DRT1"/>
<accession>A0A553DRT1</accession>
<name>A0A553DRT1_9FLAO</name>
<sequence>MIKFLFNNTKSIFLGLVLFSFMSVLAHPMPNSIIALNVHSKSIRCELQLPLKELQFAVPFDVTKNTNDLLKNHEQDLSKYILSHFTITGNNGKKWNMEIAKMKISRSEQEATGKYEELIIYLTINPKSIQNVRKFTINYDAIIHQVVTHRILVTIKQDWENGQIGENNSEIGIISIDLNTNTVLPFKVNLAKGSSWKGFKSMVSLGMKHISEGTDHLLFLLVLLLSAPLVTDGKKWIGSGGTKYSLIRILKIATAFTIGHSITLIMGSFGLINANAKLVELFIALSILFTAVHAIKPIFANKEIYIASVFGLLHGLAFATILTDLNLETNKLVLSLLGFNIGIELMQLFVILLVMPWLLLLSSYKVYNWVRIIGALLAGIISISWLLERYTEKSNFISIYLQNSAQYSIWIVFILACFTILYISTRKVLKK</sequence>
<feature type="transmembrane region" description="Helical" evidence="1">
    <location>
        <begin position="334"/>
        <end position="359"/>
    </location>
</feature>
<feature type="transmembrane region" description="Helical" evidence="1">
    <location>
        <begin position="366"/>
        <end position="387"/>
    </location>
</feature>
<keyword evidence="3" id="KW-1185">Reference proteome</keyword>
<dbReference type="RefSeq" id="WP_144257607.1">
    <property type="nucleotide sequence ID" value="NZ_VJZT01000024.1"/>
</dbReference>
<feature type="transmembrane region" description="Helical" evidence="1">
    <location>
        <begin position="407"/>
        <end position="425"/>
    </location>
</feature>
<evidence type="ECO:0000313" key="2">
    <source>
        <dbReference type="EMBL" id="TRX35403.1"/>
    </source>
</evidence>
<dbReference type="Pfam" id="PF13795">
    <property type="entry name" value="HupE_UreJ_2"/>
    <property type="match status" value="1"/>
</dbReference>
<feature type="transmembrane region" description="Helical" evidence="1">
    <location>
        <begin position="304"/>
        <end position="322"/>
    </location>
</feature>
<keyword evidence="1" id="KW-0812">Transmembrane</keyword>
<evidence type="ECO:0000256" key="1">
    <source>
        <dbReference type="SAM" id="Phobius"/>
    </source>
</evidence>
<feature type="transmembrane region" description="Helical" evidence="1">
    <location>
        <begin position="249"/>
        <end position="272"/>
    </location>
</feature>
<keyword evidence="1" id="KW-1133">Transmembrane helix</keyword>
<protein>
    <submittedName>
        <fullName evidence="2">HupE/UreJ family protein</fullName>
    </submittedName>
</protein>